<dbReference type="Pfam" id="PF11104">
    <property type="entry name" value="PilM_2"/>
    <property type="match status" value="1"/>
</dbReference>
<name>A0A2H0A1E4_9BACT</name>
<dbReference type="AlphaFoldDB" id="A0A2H0A1E4"/>
<reference evidence="1 2" key="1">
    <citation type="submission" date="2017-09" db="EMBL/GenBank/DDBJ databases">
        <title>Depth-based differentiation of microbial function through sediment-hosted aquifers and enrichment of novel symbionts in the deep terrestrial subsurface.</title>
        <authorList>
            <person name="Probst A.J."/>
            <person name="Ladd B."/>
            <person name="Jarett J.K."/>
            <person name="Geller-Mcgrath D.E."/>
            <person name="Sieber C.M."/>
            <person name="Emerson J.B."/>
            <person name="Anantharaman K."/>
            <person name="Thomas B.C."/>
            <person name="Malmstrom R."/>
            <person name="Stieglmeier M."/>
            <person name="Klingl A."/>
            <person name="Woyke T."/>
            <person name="Ryan C.M."/>
            <person name="Banfield J.F."/>
        </authorList>
    </citation>
    <scope>NUCLEOTIDE SEQUENCE [LARGE SCALE GENOMIC DNA]</scope>
    <source>
        <strain evidence="1">CG23_combo_of_CG06-09_8_20_14_all_40_23</strain>
    </source>
</reference>
<dbReference type="InterPro" id="IPR005883">
    <property type="entry name" value="PilM"/>
</dbReference>
<dbReference type="CDD" id="cd24049">
    <property type="entry name" value="ASKHA_NBD_PilM"/>
    <property type="match status" value="1"/>
</dbReference>
<dbReference type="PIRSF" id="PIRSF019169">
    <property type="entry name" value="PilM"/>
    <property type="match status" value="1"/>
</dbReference>
<gene>
    <name evidence="1" type="ORF">COX18_10770</name>
</gene>
<dbReference type="Gene3D" id="3.30.1490.300">
    <property type="match status" value="1"/>
</dbReference>
<dbReference type="InterPro" id="IPR043129">
    <property type="entry name" value="ATPase_NBD"/>
</dbReference>
<evidence type="ECO:0000313" key="2">
    <source>
        <dbReference type="Proteomes" id="UP000231067"/>
    </source>
</evidence>
<accession>A0A2H0A1E4</accession>
<comment type="caution">
    <text evidence="1">The sequence shown here is derived from an EMBL/GenBank/DDBJ whole genome shotgun (WGS) entry which is preliminary data.</text>
</comment>
<feature type="non-terminal residue" evidence="1">
    <location>
        <position position="1"/>
    </location>
</feature>
<evidence type="ECO:0008006" key="3">
    <source>
        <dbReference type="Google" id="ProtNLM"/>
    </source>
</evidence>
<dbReference type="Gene3D" id="3.30.420.40">
    <property type="match status" value="2"/>
</dbReference>
<protein>
    <recommendedName>
        <fullName evidence="3">SHS2 domain-containing protein</fullName>
    </recommendedName>
</protein>
<dbReference type="PANTHER" id="PTHR32432:SF3">
    <property type="entry name" value="ETHANOLAMINE UTILIZATION PROTEIN EUTJ"/>
    <property type="match status" value="1"/>
</dbReference>
<sequence length="382" mass="42188">KVLKSEGWLLAFNYCFGGKGMLFGGGKNSVGLDISSDTVKVVKLKKSGNSIMLARLGLEKIAPEPLDEDAVGAKHELTVKAIKTMLYNNGIDAKKTCTSVSGNSVVVRYIKLPHMSETELRDVIRFEAEEHIPFDIEHVIIDFQIIKEVIEKDERMILVLLVAAKEELVYDHMEILQRSGLETTHINVDTFSIEDALVANGKEEEVVALVDIGARMTNINVVENKCSCFNRDILVGGNDFTEAIKRELGVNFLEAEQIKEAEGVIVPGEEMTTGVYSERISHVSYAIESVGARLLDELERSFAYYYTQLPVYRKNIDRVLLSGGTAKLKNLDEFLASGLGIPVVIADPFVNLRIAPKVNVNLIKKYGPAFTVAIGLALRGLK</sequence>
<dbReference type="SUPFAM" id="SSF53067">
    <property type="entry name" value="Actin-like ATPase domain"/>
    <property type="match status" value="2"/>
</dbReference>
<dbReference type="NCBIfam" id="TIGR01175">
    <property type="entry name" value="pilM"/>
    <property type="match status" value="1"/>
</dbReference>
<dbReference type="PANTHER" id="PTHR32432">
    <property type="entry name" value="CELL DIVISION PROTEIN FTSA-RELATED"/>
    <property type="match status" value="1"/>
</dbReference>
<proteinExistence type="predicted"/>
<dbReference type="InterPro" id="IPR050696">
    <property type="entry name" value="FtsA/MreB"/>
</dbReference>
<organism evidence="1 2">
    <name type="scientific">Candidatus Desantisbacteria bacterium CG23_combo_of_CG06-09_8_20_14_all_40_23</name>
    <dbReference type="NCBI Taxonomy" id="1974550"/>
    <lineage>
        <taxon>Bacteria</taxon>
        <taxon>Candidatus Desantisiibacteriota</taxon>
    </lineage>
</organism>
<dbReference type="Proteomes" id="UP000231067">
    <property type="component" value="Unassembled WGS sequence"/>
</dbReference>
<evidence type="ECO:0000313" key="1">
    <source>
        <dbReference type="EMBL" id="PIP39253.1"/>
    </source>
</evidence>
<dbReference type="EMBL" id="PCSH01000185">
    <property type="protein sequence ID" value="PIP39253.1"/>
    <property type="molecule type" value="Genomic_DNA"/>
</dbReference>